<dbReference type="EMBL" id="JAPTSV010000801">
    <property type="protein sequence ID" value="KAJ1518975.1"/>
    <property type="molecule type" value="Genomic_DNA"/>
</dbReference>
<evidence type="ECO:0000313" key="5">
    <source>
        <dbReference type="EMBL" id="KAJ1518975.1"/>
    </source>
</evidence>
<feature type="compositionally biased region" description="Acidic residues" evidence="4">
    <location>
        <begin position="496"/>
        <end position="505"/>
    </location>
</feature>
<dbReference type="PANTHER" id="PTHR45639">
    <property type="entry name" value="HSC70CB, ISOFORM G-RELATED"/>
    <property type="match status" value="1"/>
</dbReference>
<dbReference type="InterPro" id="IPR013126">
    <property type="entry name" value="Hsp_70_fam"/>
</dbReference>
<dbReference type="PROSITE" id="PS01036">
    <property type="entry name" value="HSP70_3"/>
    <property type="match status" value="1"/>
</dbReference>
<name>A0AAV7X1X1_9NEOP</name>
<evidence type="ECO:0000256" key="3">
    <source>
        <dbReference type="ARBA" id="ARBA00022840"/>
    </source>
</evidence>
<keyword evidence="3" id="KW-0067">ATP-binding</keyword>
<dbReference type="Proteomes" id="UP001075354">
    <property type="component" value="Unassembled WGS sequence"/>
</dbReference>
<keyword evidence="6" id="KW-1185">Reference proteome</keyword>
<dbReference type="GO" id="GO:0140662">
    <property type="term" value="F:ATP-dependent protein folding chaperone"/>
    <property type="evidence" value="ECO:0007669"/>
    <property type="project" value="InterPro"/>
</dbReference>
<dbReference type="Gene3D" id="3.30.30.30">
    <property type="match status" value="1"/>
</dbReference>
<dbReference type="GO" id="GO:0005524">
    <property type="term" value="F:ATP binding"/>
    <property type="evidence" value="ECO:0007669"/>
    <property type="project" value="UniProtKB-KW"/>
</dbReference>
<dbReference type="AlphaFoldDB" id="A0AAV7X1X1"/>
<dbReference type="PRINTS" id="PR00301">
    <property type="entry name" value="HEATSHOCK70"/>
</dbReference>
<dbReference type="InterPro" id="IPR043129">
    <property type="entry name" value="ATPase_NBD"/>
</dbReference>
<protein>
    <submittedName>
        <fullName evidence="5">Uncharacterized protein</fullName>
    </submittedName>
</protein>
<organism evidence="5 6">
    <name type="scientific">Megalurothrips usitatus</name>
    <name type="common">bean blossom thrips</name>
    <dbReference type="NCBI Taxonomy" id="439358"/>
    <lineage>
        <taxon>Eukaryota</taxon>
        <taxon>Metazoa</taxon>
        <taxon>Ecdysozoa</taxon>
        <taxon>Arthropoda</taxon>
        <taxon>Hexapoda</taxon>
        <taxon>Insecta</taxon>
        <taxon>Pterygota</taxon>
        <taxon>Neoptera</taxon>
        <taxon>Paraneoptera</taxon>
        <taxon>Thysanoptera</taxon>
        <taxon>Terebrantia</taxon>
        <taxon>Thripoidea</taxon>
        <taxon>Thripidae</taxon>
        <taxon>Megalurothrips</taxon>
    </lineage>
</organism>
<evidence type="ECO:0000313" key="6">
    <source>
        <dbReference type="Proteomes" id="UP001075354"/>
    </source>
</evidence>
<dbReference type="Gene3D" id="3.90.640.10">
    <property type="entry name" value="Actin, Chain A, domain 4"/>
    <property type="match status" value="1"/>
</dbReference>
<dbReference type="Gene3D" id="3.30.420.40">
    <property type="match status" value="2"/>
</dbReference>
<evidence type="ECO:0000256" key="1">
    <source>
        <dbReference type="ARBA" id="ARBA00007381"/>
    </source>
</evidence>
<sequence length="717" mass="78168">MASTEIISIDYGCDKISLCSDDDPVSFRITADLFTDSAIIANDSSSDPLPSGVIHNLKGLLGQKYSAVKDSLELPRCAEGTPTDSTILGAHLQKTPEGVLADLLQGSLKRVAKQSFLLQVVMTVPSYYTAEQRMATISALQLAGFRIKSVIHDTSAILAAVNTKYVAGNNESIVLALDLGHNGGSACIARLRSDTAIVLAHSTERIPGGRDFDNKMLCYLKQLVQDTYKSAVQHSCDEKLMEAWRILKCDLSQKLTSTLRLPVDTVNGSIQVDIDISREAFEKECKPLFEKIVSIVMLTIKKSGIDSSDIHRIFLVGGSSNIPCVRSMLSKSLGKNTDDPAVDELVAYGARLIGTGKFQVIRDIRTSSSWDRNAVIEAVLTVTCNAIPSAQQLAQVKTVDGFWWQVASIMKGPTAYKETVRKAALSLYKEVYQRHCKETFVEVIQNAIIDRGLKCSSTVPNETANLQAEGDATGATLGNNRCGVTEVPHNSGAQEPELEPGEDSDGGTSEFMQVPPGLVKRKTFSITRQSWESIINGADKTKLVSYEWGTVINSWIEAEYNQFCVLKCRYHHVSPIDRRKKNVPLLHATAQCKFNNCGCLSFDITIAKPETTTEDLQVTVTSSGNFCHRVGEKHRRHIRQNERSQFKAKLDVMAPSVLTRRAVATKSKETNALTYGHADSGHPGAGAPTSSPGWTGIPAATKVFLRDVLGVTPTRSA</sequence>
<keyword evidence="2" id="KW-0547">Nucleotide-binding</keyword>
<evidence type="ECO:0000256" key="2">
    <source>
        <dbReference type="ARBA" id="ARBA00022741"/>
    </source>
</evidence>
<feature type="region of interest" description="Disordered" evidence="4">
    <location>
        <begin position="486"/>
        <end position="513"/>
    </location>
</feature>
<comment type="similarity">
    <text evidence="1">Belongs to the heat shock protein 70 family.</text>
</comment>
<dbReference type="InterPro" id="IPR018181">
    <property type="entry name" value="Heat_shock_70_CS"/>
</dbReference>
<evidence type="ECO:0000256" key="4">
    <source>
        <dbReference type="SAM" id="MobiDB-lite"/>
    </source>
</evidence>
<comment type="caution">
    <text evidence="5">The sequence shown here is derived from an EMBL/GenBank/DDBJ whole genome shotgun (WGS) entry which is preliminary data.</text>
</comment>
<dbReference type="SUPFAM" id="SSF53067">
    <property type="entry name" value="Actin-like ATPase domain"/>
    <property type="match status" value="2"/>
</dbReference>
<dbReference type="Pfam" id="PF00012">
    <property type="entry name" value="HSP70"/>
    <property type="match status" value="1"/>
</dbReference>
<proteinExistence type="inferred from homology"/>
<reference evidence="5" key="1">
    <citation type="submission" date="2022-12" db="EMBL/GenBank/DDBJ databases">
        <title>Chromosome-level genome assembly of the bean flower thrips Megalurothrips usitatus.</title>
        <authorList>
            <person name="Ma L."/>
            <person name="Liu Q."/>
            <person name="Li H."/>
            <person name="Cai W."/>
        </authorList>
    </citation>
    <scope>NUCLEOTIDE SEQUENCE</scope>
    <source>
        <strain evidence="5">Cailab_2022a</strain>
    </source>
</reference>
<accession>A0AAV7X1X1</accession>
<gene>
    <name evidence="5" type="ORF">ONE63_011429</name>
</gene>